<evidence type="ECO:0008006" key="5">
    <source>
        <dbReference type="Google" id="ProtNLM"/>
    </source>
</evidence>
<feature type="signal peptide" evidence="2">
    <location>
        <begin position="1"/>
        <end position="20"/>
    </location>
</feature>
<dbReference type="STRING" id="48709.A0A1D2N7G8"/>
<protein>
    <recommendedName>
        <fullName evidence="5">Poly(3-hydroxyalkanoate) depolymerase C</fullName>
    </recommendedName>
</protein>
<dbReference type="AlphaFoldDB" id="A0A1D2N7G8"/>
<evidence type="ECO:0000256" key="2">
    <source>
        <dbReference type="SAM" id="SignalP"/>
    </source>
</evidence>
<accession>A0A1D2N7G8</accession>
<dbReference type="Proteomes" id="UP000094527">
    <property type="component" value="Unassembled WGS sequence"/>
</dbReference>
<comment type="caution">
    <text evidence="3">The sequence shown here is derived from an EMBL/GenBank/DDBJ whole genome shotgun (WGS) entry which is preliminary data.</text>
</comment>
<reference evidence="3 4" key="1">
    <citation type="journal article" date="2016" name="Genome Biol. Evol.">
        <title>Gene Family Evolution Reflects Adaptation to Soil Environmental Stressors in the Genome of the Collembolan Orchesella cincta.</title>
        <authorList>
            <person name="Faddeeva-Vakhrusheva A."/>
            <person name="Derks M.F."/>
            <person name="Anvar S.Y."/>
            <person name="Agamennone V."/>
            <person name="Suring W."/>
            <person name="Smit S."/>
            <person name="van Straalen N.M."/>
            <person name="Roelofs D."/>
        </authorList>
    </citation>
    <scope>NUCLEOTIDE SEQUENCE [LARGE SCALE GENOMIC DNA]</scope>
    <source>
        <tissue evidence="3">Mixed pool</tissue>
    </source>
</reference>
<organism evidence="3 4">
    <name type="scientific">Orchesella cincta</name>
    <name type="common">Springtail</name>
    <name type="synonym">Podura cincta</name>
    <dbReference type="NCBI Taxonomy" id="48709"/>
    <lineage>
        <taxon>Eukaryota</taxon>
        <taxon>Metazoa</taxon>
        <taxon>Ecdysozoa</taxon>
        <taxon>Arthropoda</taxon>
        <taxon>Hexapoda</taxon>
        <taxon>Collembola</taxon>
        <taxon>Entomobryomorpha</taxon>
        <taxon>Entomobryoidea</taxon>
        <taxon>Orchesellidae</taxon>
        <taxon>Orchesellinae</taxon>
        <taxon>Orchesella</taxon>
    </lineage>
</organism>
<feature type="compositionally biased region" description="Polar residues" evidence="1">
    <location>
        <begin position="398"/>
        <end position="424"/>
    </location>
</feature>
<dbReference type="SUPFAM" id="SSF53474">
    <property type="entry name" value="alpha/beta-Hydrolases"/>
    <property type="match status" value="1"/>
</dbReference>
<evidence type="ECO:0000313" key="4">
    <source>
        <dbReference type="Proteomes" id="UP000094527"/>
    </source>
</evidence>
<dbReference type="OMA" id="FANTTHI"/>
<feature type="compositionally biased region" description="Polar residues" evidence="1">
    <location>
        <begin position="376"/>
        <end position="388"/>
    </location>
</feature>
<dbReference type="EMBL" id="LJIJ01000167">
    <property type="protein sequence ID" value="ODN01197.1"/>
    <property type="molecule type" value="Genomic_DNA"/>
</dbReference>
<dbReference type="OrthoDB" id="6020543at2759"/>
<feature type="chain" id="PRO_5008905159" description="Poly(3-hydroxyalkanoate) depolymerase C" evidence="2">
    <location>
        <begin position="21"/>
        <end position="424"/>
    </location>
</feature>
<evidence type="ECO:0000256" key="1">
    <source>
        <dbReference type="SAM" id="MobiDB-lite"/>
    </source>
</evidence>
<proteinExistence type="predicted"/>
<sequence length="424" mass="47842">MDSLISTVLLILSIGSVSFGSPPNKLAPMIVHHDKVTLSGFSSGGTFAQMLQFSYSRLFSGIAVFSHSYYRCGNGSGLVDHYDRQCTKLFNGTEFDLYNPDLVHKDIEEYVRLKKIDNPNNLKNKRLYVYTGLQNLLFTPRQSLSILSVYERYIASPESIFTRVQDANLVLPTDNAIYGRPCTEFSESTFFIGKCGFSGVKEALNFLLFHNSSDSVKTNYYNRESLMEFDQTEFTRGLPATHYMDSIGYYYVPKRCGSVYQQYRRCYLHFYFHGCASGREFANTTHIRYSGLLEVAEARNIIMIFPQAVTSKPENEIGCWDSFGISGEFYATQDGPQIEAVKRMLDRILQNYGSPYKGSSTSSSSSSGGYYPTKGNGNNNKPSAPTHSQHYHQYHQYSTAMKQKQNGNQRGSGSTSQSYGKRRG</sequence>
<dbReference type="InterPro" id="IPR029058">
    <property type="entry name" value="AB_hydrolase_fold"/>
</dbReference>
<feature type="region of interest" description="Disordered" evidence="1">
    <location>
        <begin position="355"/>
        <end position="424"/>
    </location>
</feature>
<feature type="compositionally biased region" description="Low complexity" evidence="1">
    <location>
        <begin position="355"/>
        <end position="375"/>
    </location>
</feature>
<name>A0A1D2N7G8_ORCCI</name>
<keyword evidence="2" id="KW-0732">Signal</keyword>
<dbReference type="Gene3D" id="3.40.50.1820">
    <property type="entry name" value="alpha/beta hydrolase"/>
    <property type="match status" value="1"/>
</dbReference>
<keyword evidence="4" id="KW-1185">Reference proteome</keyword>
<evidence type="ECO:0000313" key="3">
    <source>
        <dbReference type="EMBL" id="ODN01197.1"/>
    </source>
</evidence>
<gene>
    <name evidence="3" type="ORF">Ocin01_05489</name>
</gene>